<dbReference type="Proteomes" id="UP001148662">
    <property type="component" value="Unassembled WGS sequence"/>
</dbReference>
<evidence type="ECO:0000313" key="1">
    <source>
        <dbReference type="EMBL" id="KAJ3557103.1"/>
    </source>
</evidence>
<reference evidence="1" key="1">
    <citation type="submission" date="2022-07" db="EMBL/GenBank/DDBJ databases">
        <title>Genome Sequence of Phlebia brevispora.</title>
        <authorList>
            <person name="Buettner E."/>
        </authorList>
    </citation>
    <scope>NUCLEOTIDE SEQUENCE</scope>
    <source>
        <strain evidence="1">MPL23</strain>
    </source>
</reference>
<keyword evidence="2" id="KW-1185">Reference proteome</keyword>
<organism evidence="1 2">
    <name type="scientific">Phlebia brevispora</name>
    <dbReference type="NCBI Taxonomy" id="194682"/>
    <lineage>
        <taxon>Eukaryota</taxon>
        <taxon>Fungi</taxon>
        <taxon>Dikarya</taxon>
        <taxon>Basidiomycota</taxon>
        <taxon>Agaricomycotina</taxon>
        <taxon>Agaricomycetes</taxon>
        <taxon>Polyporales</taxon>
        <taxon>Meruliaceae</taxon>
        <taxon>Phlebia</taxon>
    </lineage>
</organism>
<accession>A0ACC1TB05</accession>
<name>A0ACC1TB05_9APHY</name>
<evidence type="ECO:0000313" key="2">
    <source>
        <dbReference type="Proteomes" id="UP001148662"/>
    </source>
</evidence>
<dbReference type="EMBL" id="JANHOG010000184">
    <property type="protein sequence ID" value="KAJ3557103.1"/>
    <property type="molecule type" value="Genomic_DNA"/>
</dbReference>
<gene>
    <name evidence="1" type="ORF">NM688_g1651</name>
</gene>
<protein>
    <submittedName>
        <fullName evidence="1">Uncharacterized protein</fullName>
    </submittedName>
</protein>
<sequence>MQLPAALRSIVSWRPRRTKTRHTSSGNIRYSISSASSDTHADTDGFCQSPEPEPIVFALSPLTPDIRSAGHLNQLEDDYLSVELYEGSLLDIHFDSPAEEPHFIEVKVSVTSPLSLTDHEVEDLSPKHIDPMKKLSLSSNDVHEHDIVTYNSGVLEATQSAVPKLISCTTPPKRTSFYGPRPLSSPSSVKNDAVPVSTIRGWRQVLRPTPSVLAAYGGPPPTAPLNISSQAGGSLKNGDALASTSEARPEENSLFGPDFQGDRQRLDPLLWRDIPGEILQVIFEWIVHGCQTNLWSYSAGRMSLVCRDWHDRLLAFRCRSLYLRDINGFELLSRLRSQSSSNPFRYTTLLRVTTITNLTPIIISQLPKILPNVDRLGIAYIDWSGSSCSHPSWGKLFAGAWTGFKSISALWLAECNFCCSSDVLRLLAALPLLSRVELESVDWTHPSEAIPNQTSSRLEHVSLSRVRRWSLMPVWMLRHSCTSTEVVPYPGFTQMEARTLMQIAHCMPDMQVGSMELTQSIYPHIWVISVKPESSYTILDIYVAPNTAGTGGCICWIVLRFVDDLSNIFNKSDISKVGQLLLRLPHLDNIVLEHLVGDDYALPKEWDIIRDKVHIRSWEESRAGAAAAKQLGVPEQDRLPISLEWLD</sequence>
<comment type="caution">
    <text evidence="1">The sequence shown here is derived from an EMBL/GenBank/DDBJ whole genome shotgun (WGS) entry which is preliminary data.</text>
</comment>
<proteinExistence type="predicted"/>